<gene>
    <name evidence="4" type="ORF">ACFSX9_12795</name>
</gene>
<feature type="transmembrane region" description="Helical" evidence="2">
    <location>
        <begin position="32"/>
        <end position="54"/>
    </location>
</feature>
<dbReference type="PANTHER" id="PTHR34473:SF2">
    <property type="entry name" value="UPF0699 TRANSMEMBRANE PROTEIN YDBT"/>
    <property type="match status" value="1"/>
</dbReference>
<feature type="region of interest" description="Disordered" evidence="1">
    <location>
        <begin position="172"/>
        <end position="195"/>
    </location>
</feature>
<sequence length="195" mass="22087">MENFSNETIDLQNLPRFEEVKLKPLQKKYFQVMLVNFFVLFGLIFIGYILVFILNPFEWPTTFINGILPVIVLVCIASFFYIKLSFSKKGFAFRTHDAIFKSGLISESTTVVPFNRVQHVALHQGFIARNLGLASIELFTAGGSSSDLEIPGLLLEEAQQIKNMVSQKINPTKQAPVQEHVEESFPETIIPESDE</sequence>
<evidence type="ECO:0000313" key="5">
    <source>
        <dbReference type="Proteomes" id="UP001597549"/>
    </source>
</evidence>
<dbReference type="RefSeq" id="WP_379808254.1">
    <property type="nucleotide sequence ID" value="NZ_JBHUOL010000018.1"/>
</dbReference>
<dbReference type="Pfam" id="PF03703">
    <property type="entry name" value="bPH_2"/>
    <property type="match status" value="1"/>
</dbReference>
<evidence type="ECO:0000259" key="3">
    <source>
        <dbReference type="Pfam" id="PF03703"/>
    </source>
</evidence>
<comment type="caution">
    <text evidence="4">The sequence shown here is derived from an EMBL/GenBank/DDBJ whole genome shotgun (WGS) entry which is preliminary data.</text>
</comment>
<keyword evidence="2" id="KW-0472">Membrane</keyword>
<keyword evidence="2" id="KW-1133">Transmembrane helix</keyword>
<reference evidence="5" key="1">
    <citation type="journal article" date="2019" name="Int. J. Syst. Evol. Microbiol.">
        <title>The Global Catalogue of Microorganisms (GCM) 10K type strain sequencing project: providing services to taxonomists for standard genome sequencing and annotation.</title>
        <authorList>
            <consortium name="The Broad Institute Genomics Platform"/>
            <consortium name="The Broad Institute Genome Sequencing Center for Infectious Disease"/>
            <person name="Wu L."/>
            <person name="Ma J."/>
        </authorList>
    </citation>
    <scope>NUCLEOTIDE SEQUENCE [LARGE SCALE GENOMIC DNA]</scope>
    <source>
        <strain evidence="5">KCTC 52644</strain>
    </source>
</reference>
<dbReference type="EMBL" id="JBHUOL010000018">
    <property type="protein sequence ID" value="MFD2909608.1"/>
    <property type="molecule type" value="Genomic_DNA"/>
</dbReference>
<protein>
    <submittedName>
        <fullName evidence="4">PH domain-containing protein</fullName>
    </submittedName>
</protein>
<organism evidence="4 5">
    <name type="scientific">Flavobacterium ardleyense</name>
    <dbReference type="NCBI Taxonomy" id="2038737"/>
    <lineage>
        <taxon>Bacteria</taxon>
        <taxon>Pseudomonadati</taxon>
        <taxon>Bacteroidota</taxon>
        <taxon>Flavobacteriia</taxon>
        <taxon>Flavobacteriales</taxon>
        <taxon>Flavobacteriaceae</taxon>
        <taxon>Flavobacterium</taxon>
    </lineage>
</organism>
<proteinExistence type="predicted"/>
<keyword evidence="5" id="KW-1185">Reference proteome</keyword>
<evidence type="ECO:0000313" key="4">
    <source>
        <dbReference type="EMBL" id="MFD2909608.1"/>
    </source>
</evidence>
<dbReference type="PANTHER" id="PTHR34473">
    <property type="entry name" value="UPF0699 TRANSMEMBRANE PROTEIN YDBS"/>
    <property type="match status" value="1"/>
</dbReference>
<dbReference type="Proteomes" id="UP001597549">
    <property type="component" value="Unassembled WGS sequence"/>
</dbReference>
<feature type="domain" description="YdbS-like PH" evidence="3">
    <location>
        <begin position="91"/>
        <end position="163"/>
    </location>
</feature>
<accession>A0ABW5ZBN8</accession>
<dbReference type="InterPro" id="IPR005182">
    <property type="entry name" value="YdbS-like_PH"/>
</dbReference>
<name>A0ABW5ZBN8_9FLAO</name>
<feature type="transmembrane region" description="Helical" evidence="2">
    <location>
        <begin position="66"/>
        <end position="84"/>
    </location>
</feature>
<evidence type="ECO:0000256" key="2">
    <source>
        <dbReference type="SAM" id="Phobius"/>
    </source>
</evidence>
<keyword evidence="2" id="KW-0812">Transmembrane</keyword>
<evidence type="ECO:0000256" key="1">
    <source>
        <dbReference type="SAM" id="MobiDB-lite"/>
    </source>
</evidence>